<comment type="caution">
    <text evidence="1">The sequence shown here is derived from an EMBL/GenBank/DDBJ whole genome shotgun (WGS) entry which is preliminary data.</text>
</comment>
<organism evidence="1 2">
    <name type="scientific">Mammaliicoccus fleurettii</name>
    <dbReference type="NCBI Taxonomy" id="150056"/>
    <lineage>
        <taxon>Bacteria</taxon>
        <taxon>Bacillati</taxon>
        <taxon>Bacillota</taxon>
        <taxon>Bacilli</taxon>
        <taxon>Bacillales</taxon>
        <taxon>Staphylococcaceae</taxon>
        <taxon>Mammaliicoccus</taxon>
    </lineage>
</organism>
<dbReference type="Proteomes" id="UP000681586">
    <property type="component" value="Unassembled WGS sequence"/>
</dbReference>
<gene>
    <name evidence="1" type="ORF">JJQ58_00795</name>
</gene>
<accession>A0ABS5MJE0</accession>
<protein>
    <submittedName>
        <fullName evidence="1">Uncharacterized protein</fullName>
    </submittedName>
</protein>
<keyword evidence="2" id="KW-1185">Reference proteome</keyword>
<evidence type="ECO:0000313" key="1">
    <source>
        <dbReference type="EMBL" id="MBS3696015.1"/>
    </source>
</evidence>
<reference evidence="1 2" key="1">
    <citation type="submission" date="2021-05" db="EMBL/GenBank/DDBJ databases">
        <title>Staphylococcus fleurettii isolated from lake water in First Nation community in Manitoba, Canada.</title>
        <authorList>
            <person name="Bashar S."/>
            <person name="Murdock A."/>
            <person name="Patidar R."/>
            <person name="Golding G."/>
            <person name="Farenhorst A."/>
            <person name="Kumar A."/>
        </authorList>
    </citation>
    <scope>NUCLEOTIDE SEQUENCE [LARGE SCALE GENOMIC DNA]</scope>
    <source>
        <strain evidence="1 2">SF002</strain>
    </source>
</reference>
<name>A0ABS5MJE0_9STAP</name>
<dbReference type="EMBL" id="JAGXBM010000001">
    <property type="protein sequence ID" value="MBS3696015.1"/>
    <property type="molecule type" value="Genomic_DNA"/>
</dbReference>
<evidence type="ECO:0000313" key="2">
    <source>
        <dbReference type="Proteomes" id="UP000681586"/>
    </source>
</evidence>
<sequence length="362" mass="41280">MIIFNNLVMPNDLSKFNKSDLMDLATELDISSIKNNKLDLAIEVFNKFKTQENKNEKITAIISNKLLAGKTAVKWFDVNETLTYDKVIKILKEDNSNLFENILIPDLKDLSTEPTIFGLVADDSTSEIYIRLIYKSGVKSEMYGPDINKIPVPGYATIYINFEKNILEYRGDTKKAKKIVNNVIDKINETSNSIIVEEKFDFTVEQIAIHLEGELIDTVSLPDINIDDDEEKYRGVSKVLEAIDKYFNDSDIEKLESALMDINQLFDHNIDENIMPFSSLLLSGLETIGMGSNKEIRNTPLYKYLNSNLTQTTGFIRIKVPEGNVINEYTIRVGIQTKSIFFTSDVSEKAIRHVREKLFNSK</sequence>
<proteinExistence type="predicted"/>
<dbReference type="RefSeq" id="WP_203153397.1">
    <property type="nucleotide sequence ID" value="NZ_JAEPSA010000003.1"/>
</dbReference>